<evidence type="ECO:0000256" key="4">
    <source>
        <dbReference type="ARBA" id="ARBA00022729"/>
    </source>
</evidence>
<dbReference type="Pfam" id="PF01297">
    <property type="entry name" value="ZnuA"/>
    <property type="match status" value="1"/>
</dbReference>
<evidence type="ECO:0000256" key="6">
    <source>
        <dbReference type="SAM" id="SignalP"/>
    </source>
</evidence>
<evidence type="ECO:0000313" key="7">
    <source>
        <dbReference type="EMBL" id="MFC3850174.1"/>
    </source>
</evidence>
<dbReference type="PANTHER" id="PTHR42953:SF1">
    <property type="entry name" value="METAL-BINDING PROTEIN HI_0362-RELATED"/>
    <property type="match status" value="1"/>
</dbReference>
<comment type="similarity">
    <text evidence="5">Belongs to the bacterial solute-binding protein 9 family.</text>
</comment>
<dbReference type="PANTHER" id="PTHR42953">
    <property type="entry name" value="HIGH-AFFINITY ZINC UPTAKE SYSTEM PROTEIN ZNUA-RELATED"/>
    <property type="match status" value="1"/>
</dbReference>
<comment type="subcellular location">
    <subcellularLocation>
        <location evidence="1">Cell envelope</location>
    </subcellularLocation>
</comment>
<dbReference type="InterPro" id="IPR006128">
    <property type="entry name" value="Lipoprotein_PsaA-like"/>
</dbReference>
<name>A0ABV7ZQS9_9CORY</name>
<protein>
    <submittedName>
        <fullName evidence="7">Metal ABC transporter substrate-binding protein</fullName>
    </submittedName>
</protein>
<evidence type="ECO:0000256" key="3">
    <source>
        <dbReference type="ARBA" id="ARBA00022723"/>
    </source>
</evidence>
<keyword evidence="8" id="KW-1185">Reference proteome</keyword>
<keyword evidence="4 6" id="KW-0732">Signal</keyword>
<dbReference type="InterPro" id="IPR006127">
    <property type="entry name" value="ZnuA-like"/>
</dbReference>
<comment type="caution">
    <text evidence="7">The sequence shown here is derived from an EMBL/GenBank/DDBJ whole genome shotgun (WGS) entry which is preliminary data.</text>
</comment>
<dbReference type="PROSITE" id="PS51257">
    <property type="entry name" value="PROKAR_LIPOPROTEIN"/>
    <property type="match status" value="1"/>
</dbReference>
<gene>
    <name evidence="7" type="ORF">ACFORJ_08355</name>
</gene>
<dbReference type="PRINTS" id="PR00690">
    <property type="entry name" value="ADHESNFAMILY"/>
</dbReference>
<dbReference type="PRINTS" id="PR00691">
    <property type="entry name" value="ADHESINB"/>
</dbReference>
<keyword evidence="3" id="KW-0479">Metal-binding</keyword>
<feature type="chain" id="PRO_5045258925" evidence="6">
    <location>
        <begin position="30"/>
        <end position="318"/>
    </location>
</feature>
<dbReference type="InterPro" id="IPR050492">
    <property type="entry name" value="Bact_metal-bind_prot9"/>
</dbReference>
<dbReference type="Proteomes" id="UP001595751">
    <property type="component" value="Unassembled WGS sequence"/>
</dbReference>
<proteinExistence type="inferred from homology"/>
<dbReference type="SUPFAM" id="SSF53807">
    <property type="entry name" value="Helical backbone' metal receptor"/>
    <property type="match status" value="1"/>
</dbReference>
<feature type="signal peptide" evidence="6">
    <location>
        <begin position="1"/>
        <end position="29"/>
    </location>
</feature>
<dbReference type="Gene3D" id="3.40.50.1980">
    <property type="entry name" value="Nitrogenase molybdenum iron protein domain"/>
    <property type="match status" value="2"/>
</dbReference>
<dbReference type="InterPro" id="IPR006129">
    <property type="entry name" value="AdhesinB"/>
</dbReference>
<evidence type="ECO:0000313" key="8">
    <source>
        <dbReference type="Proteomes" id="UP001595751"/>
    </source>
</evidence>
<keyword evidence="2 5" id="KW-0813">Transport</keyword>
<dbReference type="EMBL" id="JBHRZN010000002">
    <property type="protein sequence ID" value="MFC3850174.1"/>
    <property type="molecule type" value="Genomic_DNA"/>
</dbReference>
<evidence type="ECO:0000256" key="5">
    <source>
        <dbReference type="RuleBase" id="RU003512"/>
    </source>
</evidence>
<evidence type="ECO:0000256" key="1">
    <source>
        <dbReference type="ARBA" id="ARBA00004196"/>
    </source>
</evidence>
<evidence type="ECO:0000256" key="2">
    <source>
        <dbReference type="ARBA" id="ARBA00022448"/>
    </source>
</evidence>
<sequence>MTIRSTAKKAVGVLAAAALLLTGCSPAESGDSAKGGGEPLKVYATTGYLADAVANIAPDAKVTTMVGPGGDPHTYQPSTKDIENINSSDVVLWNGLHLEALMTDQLSSLGDRQLAVGDQLPDQMLLDWPEKDDEGKPLKDPHVWNSPEAWSKVVGLVADKLAEAKPDKADEYRANAKEYAGKIDEAAKEAREKLSGIPEPRMLITGHDAFNYFGKTFGLEVRATDFVSTDAKLSAAELSELADLIAEKKVPVIFQDNQANPQAITSLKEAVRSRGWNVEISTEELYADSLGSEPGVDTYLGVFKHNAEAVAKALGKEA</sequence>
<dbReference type="RefSeq" id="WP_377748472.1">
    <property type="nucleotide sequence ID" value="NZ_CP047211.1"/>
</dbReference>
<accession>A0ABV7ZQS9</accession>
<reference evidence="8" key="1">
    <citation type="journal article" date="2019" name="Int. J. Syst. Evol. Microbiol.">
        <title>The Global Catalogue of Microorganisms (GCM) 10K type strain sequencing project: providing services to taxonomists for standard genome sequencing and annotation.</title>
        <authorList>
            <consortium name="The Broad Institute Genomics Platform"/>
            <consortium name="The Broad Institute Genome Sequencing Center for Infectious Disease"/>
            <person name="Wu L."/>
            <person name="Ma J."/>
        </authorList>
    </citation>
    <scope>NUCLEOTIDE SEQUENCE [LARGE SCALE GENOMIC DNA]</scope>
    <source>
        <strain evidence="8">CCUG 53252</strain>
    </source>
</reference>
<organism evidence="7 8">
    <name type="scientific">Corynebacterium hansenii</name>
    <dbReference type="NCBI Taxonomy" id="394964"/>
    <lineage>
        <taxon>Bacteria</taxon>
        <taxon>Bacillati</taxon>
        <taxon>Actinomycetota</taxon>
        <taxon>Actinomycetes</taxon>
        <taxon>Mycobacteriales</taxon>
        <taxon>Corynebacteriaceae</taxon>
        <taxon>Corynebacterium</taxon>
    </lineage>
</organism>